<dbReference type="PANTHER" id="PTHR40047:SF1">
    <property type="entry name" value="UPF0703 PROTEIN YCGQ"/>
    <property type="match status" value="1"/>
</dbReference>
<dbReference type="Pfam" id="PF09323">
    <property type="entry name" value="DUF1980"/>
    <property type="match status" value="1"/>
</dbReference>
<keyword evidence="2" id="KW-0812">Transmembrane</keyword>
<sequence length="328" mass="37768">MQKTPDYRFHLYIRGIILLGFTMLMFKLLITGNITNFIAPKMIPFIYFAVITFLILGVIQIWRSGSKKESEIVCNCGFDHSDGSSPIQSLIIYSLFVIPVVTGFIFPETVLDSSVAAKRGFKTGLTQEQSQSSPDKEEQASPDDEELAELYLEDPDEYMKKLEERVEKKGEEEANAENIPLEHPEGFIIQDPPEGFYEELEQKMLKMDKIVLTEDNYIAMTNILDQNPEKFIGKEIEFFGFVYREDNFKEDEFVVARFGLSCCVADASVYGTLTTFAQASEYETDEWVKVSGKLTKTDYEDFVLPYVQIENIERIEQPKEPYVYEVYE</sequence>
<feature type="compositionally biased region" description="Polar residues" evidence="1">
    <location>
        <begin position="124"/>
        <end position="133"/>
    </location>
</feature>
<feature type="transmembrane region" description="Helical" evidence="2">
    <location>
        <begin position="12"/>
        <end position="30"/>
    </location>
</feature>
<feature type="region of interest" description="Disordered" evidence="1">
    <location>
        <begin position="124"/>
        <end position="145"/>
    </location>
</feature>
<proteinExistence type="predicted"/>
<dbReference type="RefSeq" id="WP_191157656.1">
    <property type="nucleotide sequence ID" value="NZ_JACXAI010000007.1"/>
</dbReference>
<protein>
    <submittedName>
        <fullName evidence="5">TIGR03943 family protein</fullName>
    </submittedName>
</protein>
<evidence type="ECO:0000259" key="3">
    <source>
        <dbReference type="Pfam" id="PF09323"/>
    </source>
</evidence>
<reference evidence="5" key="1">
    <citation type="submission" date="2020-09" db="EMBL/GenBank/DDBJ databases">
        <title>A novel bacterium of genus Bacillus, isolated from South China Sea.</title>
        <authorList>
            <person name="Huang H."/>
            <person name="Mo K."/>
            <person name="Hu Y."/>
        </authorList>
    </citation>
    <scope>NUCLEOTIDE SEQUENCE</scope>
    <source>
        <strain evidence="5">IB182487</strain>
    </source>
</reference>
<feature type="transmembrane region" description="Helical" evidence="2">
    <location>
        <begin position="90"/>
        <end position="111"/>
    </location>
</feature>
<dbReference type="InterPro" id="IPR048493">
    <property type="entry name" value="DUF1980_N"/>
</dbReference>
<feature type="domain" description="DUF1980" evidence="3">
    <location>
        <begin position="13"/>
        <end position="121"/>
    </location>
</feature>
<dbReference type="PANTHER" id="PTHR40047">
    <property type="entry name" value="UPF0703 PROTEIN YCGQ"/>
    <property type="match status" value="1"/>
</dbReference>
<keyword evidence="2" id="KW-0472">Membrane</keyword>
<dbReference type="Proteomes" id="UP000626844">
    <property type="component" value="Unassembled WGS sequence"/>
</dbReference>
<evidence type="ECO:0000256" key="2">
    <source>
        <dbReference type="SAM" id="Phobius"/>
    </source>
</evidence>
<keyword evidence="6" id="KW-1185">Reference proteome</keyword>
<evidence type="ECO:0000259" key="4">
    <source>
        <dbReference type="Pfam" id="PF21537"/>
    </source>
</evidence>
<evidence type="ECO:0000256" key="1">
    <source>
        <dbReference type="SAM" id="MobiDB-lite"/>
    </source>
</evidence>
<evidence type="ECO:0000313" key="5">
    <source>
        <dbReference type="EMBL" id="MBD1380237.1"/>
    </source>
</evidence>
<name>A0A926RXK6_9BACI</name>
<dbReference type="EMBL" id="JACXAI010000007">
    <property type="protein sequence ID" value="MBD1380237.1"/>
    <property type="molecule type" value="Genomic_DNA"/>
</dbReference>
<dbReference type="InterPro" id="IPR052955">
    <property type="entry name" value="UPF0703_membrane_permease"/>
</dbReference>
<evidence type="ECO:0000313" key="6">
    <source>
        <dbReference type="Proteomes" id="UP000626844"/>
    </source>
</evidence>
<dbReference type="NCBIfam" id="TIGR03943">
    <property type="entry name" value="TIGR03943 family putative permease subunit"/>
    <property type="match status" value="1"/>
</dbReference>
<dbReference type="AlphaFoldDB" id="A0A926RXK6"/>
<comment type="caution">
    <text evidence="5">The sequence shown here is derived from an EMBL/GenBank/DDBJ whole genome shotgun (WGS) entry which is preliminary data.</text>
</comment>
<dbReference type="InterPro" id="IPR048447">
    <property type="entry name" value="DUF1980_C"/>
</dbReference>
<dbReference type="InterPro" id="IPR015402">
    <property type="entry name" value="DUF1980"/>
</dbReference>
<feature type="domain" description="DUF1980" evidence="4">
    <location>
        <begin position="197"/>
        <end position="325"/>
    </location>
</feature>
<organism evidence="5 6">
    <name type="scientific">Metabacillus arenae</name>
    <dbReference type="NCBI Taxonomy" id="2771434"/>
    <lineage>
        <taxon>Bacteria</taxon>
        <taxon>Bacillati</taxon>
        <taxon>Bacillota</taxon>
        <taxon>Bacilli</taxon>
        <taxon>Bacillales</taxon>
        <taxon>Bacillaceae</taxon>
        <taxon>Metabacillus</taxon>
    </lineage>
</organism>
<keyword evidence="2" id="KW-1133">Transmembrane helix</keyword>
<feature type="transmembrane region" description="Helical" evidence="2">
    <location>
        <begin position="42"/>
        <end position="62"/>
    </location>
</feature>
<gene>
    <name evidence="5" type="ORF">IC621_08340</name>
</gene>
<dbReference type="Pfam" id="PF21537">
    <property type="entry name" value="DUF1980_C"/>
    <property type="match status" value="1"/>
</dbReference>
<accession>A0A926RXK6</accession>